<dbReference type="Proteomes" id="UP000094819">
    <property type="component" value="Unassembled WGS sequence"/>
</dbReference>
<dbReference type="EMBL" id="AWGH01000032">
    <property type="protein sequence ID" value="ODN86336.1"/>
    <property type="molecule type" value="Genomic_DNA"/>
</dbReference>
<accession>A0A1E3IEI2</accession>
<comment type="caution">
    <text evidence="1">The sequence shown here is derived from an EMBL/GenBank/DDBJ whole genome shotgun (WGS) entry which is preliminary data.</text>
</comment>
<reference evidence="1 2" key="1">
    <citation type="submission" date="2016-06" db="EMBL/GenBank/DDBJ databases">
        <title>Evolution of pathogenesis and genome organization in the Tremellales.</title>
        <authorList>
            <person name="Cuomo C."/>
            <person name="Litvintseva A."/>
            <person name="Heitman J."/>
            <person name="Chen Y."/>
            <person name="Sun S."/>
            <person name="Springer D."/>
            <person name="Dromer F."/>
            <person name="Young S."/>
            <person name="Zeng Q."/>
            <person name="Chapman S."/>
            <person name="Gujja S."/>
            <person name="Saif S."/>
            <person name="Birren B."/>
        </authorList>
    </citation>
    <scope>NUCLEOTIDE SEQUENCE [LARGE SCALE GENOMIC DNA]</scope>
    <source>
        <strain evidence="1 2">CBS 7118</strain>
    </source>
</reference>
<sequence length="56" mass="6067">MSFGLVSGGYPLHIDLMEDVGGAAAGEAELRDLPLEDRLSETSTIKFMRCAFFTVT</sequence>
<organism evidence="1 2">
    <name type="scientific">Cryptococcus wingfieldii CBS 7118</name>
    <dbReference type="NCBI Taxonomy" id="1295528"/>
    <lineage>
        <taxon>Eukaryota</taxon>
        <taxon>Fungi</taxon>
        <taxon>Dikarya</taxon>
        <taxon>Basidiomycota</taxon>
        <taxon>Agaricomycotina</taxon>
        <taxon>Tremellomycetes</taxon>
        <taxon>Tremellales</taxon>
        <taxon>Cryptococcaceae</taxon>
        <taxon>Cryptococcus</taxon>
    </lineage>
</organism>
<evidence type="ECO:0000313" key="2">
    <source>
        <dbReference type="Proteomes" id="UP000094819"/>
    </source>
</evidence>
<dbReference type="AlphaFoldDB" id="A0A1E3IEI2"/>
<evidence type="ECO:0000313" key="1">
    <source>
        <dbReference type="EMBL" id="ODN86336.1"/>
    </source>
</evidence>
<gene>
    <name evidence="1" type="ORF">L198_07355</name>
</gene>
<proteinExistence type="predicted"/>
<dbReference type="RefSeq" id="XP_019028713.1">
    <property type="nucleotide sequence ID" value="XM_019179357.1"/>
</dbReference>
<keyword evidence="2" id="KW-1185">Reference proteome</keyword>
<protein>
    <submittedName>
        <fullName evidence="1">Uncharacterized protein</fullName>
    </submittedName>
</protein>
<dbReference type="GeneID" id="30196566"/>
<name>A0A1E3IEI2_9TREE</name>